<evidence type="ECO:0000256" key="1">
    <source>
        <dbReference type="ARBA" id="ARBA00022679"/>
    </source>
</evidence>
<dbReference type="GO" id="GO:0008080">
    <property type="term" value="F:N-acetyltransferase activity"/>
    <property type="evidence" value="ECO:0007669"/>
    <property type="project" value="UniProtKB-ARBA"/>
</dbReference>
<dbReference type="PANTHER" id="PTHR10545:SF29">
    <property type="entry name" value="GH14572P-RELATED"/>
    <property type="match status" value="1"/>
</dbReference>
<gene>
    <name evidence="4" type="ORF">J40TS1_37490</name>
</gene>
<protein>
    <submittedName>
        <fullName evidence="4">N-acetyltransferase</fullName>
    </submittedName>
</protein>
<dbReference type="PROSITE" id="PS51186">
    <property type="entry name" value="GNAT"/>
    <property type="match status" value="1"/>
</dbReference>
<keyword evidence="2" id="KW-0012">Acyltransferase</keyword>
<sequence>MTISLEVIQATIQNLDELAVLFNQYRIFYKQESNIEVAKQFLFERLSYMESTIFLVLDKASQRTIGFTQLYPSFSSISMERVWILNDLYVVEQYRNLGAAQLLLEAAKSYAVQTKAKGIGLSTAINNDRAQHLYEKNGYIRDTEFYHYFLYAGKN</sequence>
<name>A0A919YP92_9BACL</name>
<feature type="domain" description="N-acetyltransferase" evidence="3">
    <location>
        <begin position="5"/>
        <end position="155"/>
    </location>
</feature>
<dbReference type="InterPro" id="IPR016181">
    <property type="entry name" value="Acyl_CoA_acyltransferase"/>
</dbReference>
<dbReference type="Gene3D" id="3.40.630.30">
    <property type="match status" value="1"/>
</dbReference>
<keyword evidence="5" id="KW-1185">Reference proteome</keyword>
<dbReference type="AlphaFoldDB" id="A0A919YP92"/>
<dbReference type="RefSeq" id="WP_213518118.1">
    <property type="nucleotide sequence ID" value="NZ_BOSE01000007.1"/>
</dbReference>
<dbReference type="InterPro" id="IPR000182">
    <property type="entry name" value="GNAT_dom"/>
</dbReference>
<dbReference type="SUPFAM" id="SSF55729">
    <property type="entry name" value="Acyl-CoA N-acyltransferases (Nat)"/>
    <property type="match status" value="1"/>
</dbReference>
<dbReference type="InterPro" id="IPR051016">
    <property type="entry name" value="Diverse_Substrate_AcTransf"/>
</dbReference>
<evidence type="ECO:0000313" key="4">
    <source>
        <dbReference type="EMBL" id="GIP18107.1"/>
    </source>
</evidence>
<comment type="caution">
    <text evidence="4">The sequence shown here is derived from an EMBL/GenBank/DDBJ whole genome shotgun (WGS) entry which is preliminary data.</text>
</comment>
<reference evidence="4" key="1">
    <citation type="submission" date="2021-03" db="EMBL/GenBank/DDBJ databases">
        <title>Antimicrobial resistance genes in bacteria isolated from Japanese honey, and their potential for conferring macrolide and lincosamide resistance in the American foulbrood pathogen Paenibacillus larvae.</title>
        <authorList>
            <person name="Okamoto M."/>
            <person name="Kumagai M."/>
            <person name="Kanamori H."/>
            <person name="Takamatsu D."/>
        </authorList>
    </citation>
    <scope>NUCLEOTIDE SEQUENCE</scope>
    <source>
        <strain evidence="4">J40TS1</strain>
    </source>
</reference>
<dbReference type="PANTHER" id="PTHR10545">
    <property type="entry name" value="DIAMINE N-ACETYLTRANSFERASE"/>
    <property type="match status" value="1"/>
</dbReference>
<evidence type="ECO:0000259" key="3">
    <source>
        <dbReference type="PROSITE" id="PS51186"/>
    </source>
</evidence>
<evidence type="ECO:0000313" key="5">
    <source>
        <dbReference type="Proteomes" id="UP000683139"/>
    </source>
</evidence>
<dbReference type="CDD" id="cd04301">
    <property type="entry name" value="NAT_SF"/>
    <property type="match status" value="1"/>
</dbReference>
<evidence type="ECO:0000256" key="2">
    <source>
        <dbReference type="ARBA" id="ARBA00023315"/>
    </source>
</evidence>
<dbReference type="Proteomes" id="UP000683139">
    <property type="component" value="Unassembled WGS sequence"/>
</dbReference>
<keyword evidence="1" id="KW-0808">Transferase</keyword>
<organism evidence="4 5">
    <name type="scientific">Paenibacillus montaniterrae</name>
    <dbReference type="NCBI Taxonomy" id="429341"/>
    <lineage>
        <taxon>Bacteria</taxon>
        <taxon>Bacillati</taxon>
        <taxon>Bacillota</taxon>
        <taxon>Bacilli</taxon>
        <taxon>Bacillales</taxon>
        <taxon>Paenibacillaceae</taxon>
        <taxon>Paenibacillus</taxon>
    </lineage>
</organism>
<proteinExistence type="predicted"/>
<dbReference type="Pfam" id="PF00583">
    <property type="entry name" value="Acetyltransf_1"/>
    <property type="match status" value="1"/>
</dbReference>
<accession>A0A919YP92</accession>
<dbReference type="EMBL" id="BOSE01000007">
    <property type="protein sequence ID" value="GIP18107.1"/>
    <property type="molecule type" value="Genomic_DNA"/>
</dbReference>